<gene>
    <name evidence="6" type="ORF">N8K70_13260</name>
</gene>
<dbReference type="PANTHER" id="PTHR42790">
    <property type="entry name" value="AMINOTRANSFERASE"/>
    <property type="match status" value="1"/>
</dbReference>
<dbReference type="SUPFAM" id="SSF53383">
    <property type="entry name" value="PLP-dependent transferases"/>
    <property type="match status" value="1"/>
</dbReference>
<proteinExistence type="predicted"/>
<evidence type="ECO:0000256" key="3">
    <source>
        <dbReference type="ARBA" id="ARBA00022679"/>
    </source>
</evidence>
<dbReference type="InterPro" id="IPR015422">
    <property type="entry name" value="PyrdxlP-dep_Trfase_small"/>
</dbReference>
<reference evidence="6 7" key="1">
    <citation type="submission" date="2023-02" db="EMBL/GenBank/DDBJ databases">
        <title>Microbacterium betulae sp. nov., isolated from birch wood.</title>
        <authorList>
            <person name="Pasciak M."/>
            <person name="Pawlik K.J."/>
            <person name="Martynowski D."/>
            <person name="Laczmanski L."/>
            <person name="Ciekot J."/>
            <person name="Szponar B."/>
            <person name="Wojcik-Fatla A."/>
            <person name="Mackiewicz B."/>
            <person name="Farian E."/>
            <person name="Cholewa G."/>
            <person name="Cholewa A."/>
            <person name="Dutkiewicz J."/>
        </authorList>
    </citation>
    <scope>NUCLEOTIDE SEQUENCE [LARGE SCALE GENOMIC DNA]</scope>
    <source>
        <strain evidence="6 7">AB</strain>
    </source>
</reference>
<keyword evidence="4" id="KW-0663">Pyridoxal phosphate</keyword>
<evidence type="ECO:0000259" key="5">
    <source>
        <dbReference type="Pfam" id="PF00155"/>
    </source>
</evidence>
<organism evidence="6 7">
    <name type="scientific">Microbacterium betulae</name>
    <dbReference type="NCBI Taxonomy" id="2981139"/>
    <lineage>
        <taxon>Bacteria</taxon>
        <taxon>Bacillati</taxon>
        <taxon>Actinomycetota</taxon>
        <taxon>Actinomycetes</taxon>
        <taxon>Micrococcales</taxon>
        <taxon>Microbacteriaceae</taxon>
        <taxon>Microbacterium</taxon>
    </lineage>
</organism>
<dbReference type="AlphaFoldDB" id="A0AA97I5Q9"/>
<protein>
    <submittedName>
        <fullName evidence="6">PLP-dependent aminotransferase family protein</fullName>
    </submittedName>
</protein>
<dbReference type="InterPro" id="IPR015424">
    <property type="entry name" value="PyrdxlP-dep_Trfase"/>
</dbReference>
<dbReference type="RefSeq" id="WP_317138819.1">
    <property type="nucleotide sequence ID" value="NZ_CP118157.1"/>
</dbReference>
<dbReference type="PANTHER" id="PTHR42790:SF19">
    <property type="entry name" value="KYNURENINE_ALPHA-AMINOADIPATE AMINOTRANSFERASE, MITOCHONDRIAL"/>
    <property type="match status" value="1"/>
</dbReference>
<dbReference type="InterPro" id="IPR050859">
    <property type="entry name" value="Class-I_PLP-dep_aminotransf"/>
</dbReference>
<dbReference type="GO" id="GO:1901605">
    <property type="term" value="P:alpha-amino acid metabolic process"/>
    <property type="evidence" value="ECO:0007669"/>
    <property type="project" value="TreeGrafter"/>
</dbReference>
<keyword evidence="3" id="KW-0808">Transferase</keyword>
<comment type="cofactor">
    <cofactor evidence="1">
        <name>pyridoxal 5'-phosphate</name>
        <dbReference type="ChEBI" id="CHEBI:597326"/>
    </cofactor>
</comment>
<dbReference type="EMBL" id="CP118157">
    <property type="protein sequence ID" value="WOF22347.1"/>
    <property type="molecule type" value="Genomic_DNA"/>
</dbReference>
<evidence type="ECO:0000313" key="7">
    <source>
        <dbReference type="Proteomes" id="UP001305498"/>
    </source>
</evidence>
<dbReference type="Gene3D" id="3.90.1150.10">
    <property type="entry name" value="Aspartate Aminotransferase, domain 1"/>
    <property type="match status" value="1"/>
</dbReference>
<keyword evidence="2 6" id="KW-0032">Aminotransferase</keyword>
<dbReference type="Gene3D" id="3.40.640.10">
    <property type="entry name" value="Type I PLP-dependent aspartate aminotransferase-like (Major domain)"/>
    <property type="match status" value="1"/>
</dbReference>
<dbReference type="GO" id="GO:0030170">
    <property type="term" value="F:pyridoxal phosphate binding"/>
    <property type="evidence" value="ECO:0007669"/>
    <property type="project" value="InterPro"/>
</dbReference>
<dbReference type="GO" id="GO:0008483">
    <property type="term" value="F:transaminase activity"/>
    <property type="evidence" value="ECO:0007669"/>
    <property type="project" value="UniProtKB-KW"/>
</dbReference>
<dbReference type="KEGG" id="mbet:N8K70_13260"/>
<dbReference type="Proteomes" id="UP001305498">
    <property type="component" value="Chromosome"/>
</dbReference>
<dbReference type="Pfam" id="PF00155">
    <property type="entry name" value="Aminotran_1_2"/>
    <property type="match status" value="1"/>
</dbReference>
<evidence type="ECO:0000256" key="2">
    <source>
        <dbReference type="ARBA" id="ARBA00022576"/>
    </source>
</evidence>
<evidence type="ECO:0000256" key="4">
    <source>
        <dbReference type="ARBA" id="ARBA00022898"/>
    </source>
</evidence>
<evidence type="ECO:0000313" key="6">
    <source>
        <dbReference type="EMBL" id="WOF22347.1"/>
    </source>
</evidence>
<dbReference type="InterPro" id="IPR004839">
    <property type="entry name" value="Aminotransferase_I/II_large"/>
</dbReference>
<accession>A0AA97I5Q9</accession>
<dbReference type="CDD" id="cd00609">
    <property type="entry name" value="AAT_like"/>
    <property type="match status" value="1"/>
</dbReference>
<name>A0AA97I5Q9_9MICO</name>
<evidence type="ECO:0000256" key="1">
    <source>
        <dbReference type="ARBA" id="ARBA00001933"/>
    </source>
</evidence>
<sequence length="398" mass="42079">MTSHPPLSAFAQRLDVPRTFTEVLGGRPPGAVDLLGGNPATEALPRVAIAEAVARAASDPGAPAFQYSSPRGLPRLVDLIAAREGVSPARVVVANGALHALSLIVLALLGPDDVVVTDDPVYPVFRRVLQLAGSRTVGVGVDSDGLDTDALERLLQGGLRPRLVYTVPDFQNPTGATLSAARRERLADLAHRYGFLVLWDNPYRRTRWNGREVADAAVDDEAFIRIDTFSKSLGPGLRTGWAVVPEWLVPALVAVRSRTDQHPGTLVQAAVADLLAQPGAFDGIVRALAEEHARRASALTAAIRRDIGSALTFGEPDGGFFLWTRLADAELSASRLRELSLARGTAFSAGEAFAVPGGASHTDALRLGFSATPVADIPVAVARIADALDALDAERSIR</sequence>
<keyword evidence="7" id="KW-1185">Reference proteome</keyword>
<feature type="domain" description="Aminotransferase class I/classII large" evidence="5">
    <location>
        <begin position="50"/>
        <end position="384"/>
    </location>
</feature>
<dbReference type="InterPro" id="IPR015421">
    <property type="entry name" value="PyrdxlP-dep_Trfase_major"/>
</dbReference>